<feature type="region of interest" description="Disordered" evidence="2">
    <location>
        <begin position="257"/>
        <end position="303"/>
    </location>
</feature>
<feature type="compositionally biased region" description="Polar residues" evidence="2">
    <location>
        <begin position="39"/>
        <end position="48"/>
    </location>
</feature>
<evidence type="ECO:0000256" key="2">
    <source>
        <dbReference type="SAM" id="MobiDB-lite"/>
    </source>
</evidence>
<keyword evidence="4" id="KW-1185">Reference proteome</keyword>
<feature type="region of interest" description="Disordered" evidence="2">
    <location>
        <begin position="166"/>
        <end position="238"/>
    </location>
</feature>
<evidence type="ECO:0000313" key="4">
    <source>
        <dbReference type="Proteomes" id="UP000184267"/>
    </source>
</evidence>
<comment type="caution">
    <text evidence="3">The sequence shown here is derived from an EMBL/GenBank/DDBJ whole genome shotgun (WGS) entry which is preliminary data.</text>
</comment>
<dbReference type="Proteomes" id="UP000184267">
    <property type="component" value="Unassembled WGS sequence"/>
</dbReference>
<dbReference type="InterPro" id="IPR019190">
    <property type="entry name" value="EXOV"/>
</dbReference>
<protein>
    <submittedName>
        <fullName evidence="3">Uncharacterized protein</fullName>
    </submittedName>
</protein>
<reference evidence="3 4" key="1">
    <citation type="submission" date="2016-10" db="EMBL/GenBank/DDBJ databases">
        <title>Genome sequence of the basidiomycete white-rot fungus Trametes pubescens.</title>
        <authorList>
            <person name="Makela M.R."/>
            <person name="Granchi Z."/>
            <person name="Peng M."/>
            <person name="De Vries R.P."/>
            <person name="Grigoriev I."/>
            <person name="Riley R."/>
            <person name="Hilden K."/>
        </authorList>
    </citation>
    <scope>NUCLEOTIDE SEQUENCE [LARGE SCALE GENOMIC DNA]</scope>
    <source>
        <strain evidence="3 4">FBCC735</strain>
    </source>
</reference>
<feature type="compositionally biased region" description="Low complexity" evidence="2">
    <location>
        <begin position="207"/>
        <end position="224"/>
    </location>
</feature>
<dbReference type="OrthoDB" id="354769at2759"/>
<sequence>MKFETQSDITNATNPNKRGAPFTPSEHAAKKFKHDTSEDQPQTSTSLTPGLRANTPPPATDSEPTKYILHLSDTKTRTEPTLPPDEDTLSSRVQLMLYHRLLSDLLATAAPAVRAHAPLNFAVLWGRVKANPSGAWTRAVKALNVTTVDHTLTLVYLSQIIRKRRKDQSQSMSVDTEPSSQEAQDLAAAIQASVSDGQGVTNGGALGSTTLEGSSLKLSEGSASAPRAPDALERDPERARAIRQDAAAIMKVAAGTEAHATPSAIGERPSTPNDKLADGLTAAKEKEDSGTKTAPARSDELVEADETMSVAELDVEARVIGTKAFQLDDSFLDGYLTSILAWWHGRRAAEGVGEELTRRCT</sequence>
<evidence type="ECO:0000313" key="3">
    <source>
        <dbReference type="EMBL" id="OJT13615.1"/>
    </source>
</evidence>
<dbReference type="OMA" id="SILAWWH"/>
<dbReference type="GO" id="GO:0005634">
    <property type="term" value="C:nucleus"/>
    <property type="evidence" value="ECO:0007669"/>
    <property type="project" value="TreeGrafter"/>
</dbReference>
<feature type="region of interest" description="Disordered" evidence="2">
    <location>
        <begin position="1"/>
        <end position="66"/>
    </location>
</feature>
<feature type="compositionally biased region" description="Polar residues" evidence="2">
    <location>
        <begin position="169"/>
        <end position="183"/>
    </location>
</feature>
<proteinExistence type="inferred from homology"/>
<organism evidence="3 4">
    <name type="scientific">Trametes pubescens</name>
    <name type="common">White-rot fungus</name>
    <dbReference type="NCBI Taxonomy" id="154538"/>
    <lineage>
        <taxon>Eukaryota</taxon>
        <taxon>Fungi</taxon>
        <taxon>Dikarya</taxon>
        <taxon>Basidiomycota</taxon>
        <taxon>Agaricomycotina</taxon>
        <taxon>Agaricomycetes</taxon>
        <taxon>Polyporales</taxon>
        <taxon>Polyporaceae</taxon>
        <taxon>Trametes</taxon>
    </lineage>
</organism>
<dbReference type="AlphaFoldDB" id="A0A1M2W169"/>
<evidence type="ECO:0000256" key="1">
    <source>
        <dbReference type="ARBA" id="ARBA00009797"/>
    </source>
</evidence>
<dbReference type="EMBL" id="MNAD01000375">
    <property type="protein sequence ID" value="OJT13615.1"/>
    <property type="molecule type" value="Genomic_DNA"/>
</dbReference>
<dbReference type="GO" id="GO:0036297">
    <property type="term" value="P:interstrand cross-link repair"/>
    <property type="evidence" value="ECO:0007669"/>
    <property type="project" value="TreeGrafter"/>
</dbReference>
<gene>
    <name evidence="3" type="ORF">TRAPUB_9804</name>
</gene>
<dbReference type="GO" id="GO:0045145">
    <property type="term" value="F:single-stranded DNA 5'-3' DNA exonuclease activity"/>
    <property type="evidence" value="ECO:0007669"/>
    <property type="project" value="InterPro"/>
</dbReference>
<name>A0A1M2W169_TRAPU</name>
<feature type="compositionally biased region" description="Polar residues" evidence="2">
    <location>
        <begin position="1"/>
        <end position="16"/>
    </location>
</feature>
<accession>A0A1M2W169</accession>
<dbReference type="GO" id="GO:0005739">
    <property type="term" value="C:mitochondrion"/>
    <property type="evidence" value="ECO:0007669"/>
    <property type="project" value="TreeGrafter"/>
</dbReference>
<comment type="similarity">
    <text evidence="1">Belongs to the EXO5 family.</text>
</comment>
<dbReference type="PANTHER" id="PTHR14464:SF4">
    <property type="entry name" value="EXONUCLEASE V"/>
    <property type="match status" value="1"/>
</dbReference>
<dbReference type="Pfam" id="PF09810">
    <property type="entry name" value="Exo5"/>
    <property type="match status" value="1"/>
</dbReference>
<dbReference type="PANTHER" id="PTHR14464">
    <property type="entry name" value="EXONUCLEASE V"/>
    <property type="match status" value="1"/>
</dbReference>